<gene>
    <name evidence="7" type="ORF">KB449_12960</name>
</gene>
<evidence type="ECO:0000256" key="4">
    <source>
        <dbReference type="ARBA" id="ARBA00023163"/>
    </source>
</evidence>
<dbReference type="InterPro" id="IPR036388">
    <property type="entry name" value="WH-like_DNA-bd_sf"/>
</dbReference>
<organism evidence="7 8">
    <name type="scientific">Cohnella hashimotonis</name>
    <dbReference type="NCBI Taxonomy" id="2826895"/>
    <lineage>
        <taxon>Bacteria</taxon>
        <taxon>Bacillati</taxon>
        <taxon>Bacillota</taxon>
        <taxon>Bacilli</taxon>
        <taxon>Bacillales</taxon>
        <taxon>Paenibacillaceae</taxon>
        <taxon>Cohnella</taxon>
    </lineage>
</organism>
<dbReference type="NCBIfam" id="TIGR02937">
    <property type="entry name" value="sigma70-ECF"/>
    <property type="match status" value="1"/>
</dbReference>
<evidence type="ECO:0000313" key="8">
    <source>
        <dbReference type="Proteomes" id="UP001161691"/>
    </source>
</evidence>
<comment type="similarity">
    <text evidence="1">Belongs to the sigma-70 factor family. ECF subfamily.</text>
</comment>
<evidence type="ECO:0000259" key="5">
    <source>
        <dbReference type="Pfam" id="PF04542"/>
    </source>
</evidence>
<evidence type="ECO:0000259" key="6">
    <source>
        <dbReference type="Pfam" id="PF08281"/>
    </source>
</evidence>
<dbReference type="CDD" id="cd06171">
    <property type="entry name" value="Sigma70_r4"/>
    <property type="match status" value="1"/>
</dbReference>
<name>A0ABT6TIV2_9BACL</name>
<dbReference type="Pfam" id="PF08281">
    <property type="entry name" value="Sigma70_r4_2"/>
    <property type="match status" value="1"/>
</dbReference>
<keyword evidence="4" id="KW-0804">Transcription</keyword>
<evidence type="ECO:0000256" key="3">
    <source>
        <dbReference type="ARBA" id="ARBA00023082"/>
    </source>
</evidence>
<dbReference type="Proteomes" id="UP001161691">
    <property type="component" value="Unassembled WGS sequence"/>
</dbReference>
<dbReference type="InterPro" id="IPR013249">
    <property type="entry name" value="RNA_pol_sigma70_r4_t2"/>
</dbReference>
<dbReference type="PANTHER" id="PTHR43133">
    <property type="entry name" value="RNA POLYMERASE ECF-TYPE SIGMA FACTO"/>
    <property type="match status" value="1"/>
</dbReference>
<dbReference type="Gene3D" id="1.10.10.10">
    <property type="entry name" value="Winged helix-like DNA-binding domain superfamily/Winged helix DNA-binding domain"/>
    <property type="match status" value="1"/>
</dbReference>
<protein>
    <submittedName>
        <fullName evidence="7">Sigma-70 family RNA polymerase sigma factor</fullName>
    </submittedName>
</protein>
<dbReference type="RefSeq" id="WP_282908778.1">
    <property type="nucleotide sequence ID" value="NZ_JAGRPV010000001.1"/>
</dbReference>
<dbReference type="InterPro" id="IPR039425">
    <property type="entry name" value="RNA_pol_sigma-70-like"/>
</dbReference>
<keyword evidence="8" id="KW-1185">Reference proteome</keyword>
<reference evidence="7" key="1">
    <citation type="submission" date="2023-04" db="EMBL/GenBank/DDBJ databases">
        <title>Comparative genomic analysis of Cohnella hashimotonis sp. nov., isolated from the International Space Station.</title>
        <authorList>
            <person name="Venkateswaran K."/>
            <person name="Simpson A."/>
        </authorList>
    </citation>
    <scope>NUCLEOTIDE SEQUENCE</scope>
    <source>
        <strain evidence="7">F6_2S_P_1</strain>
    </source>
</reference>
<feature type="domain" description="RNA polymerase sigma-70 region 2" evidence="5">
    <location>
        <begin position="25"/>
        <end position="92"/>
    </location>
</feature>
<keyword evidence="3" id="KW-0731">Sigma factor</keyword>
<dbReference type="EMBL" id="JAGRPV010000001">
    <property type="protein sequence ID" value="MDI4645879.1"/>
    <property type="molecule type" value="Genomic_DNA"/>
</dbReference>
<dbReference type="SUPFAM" id="SSF88946">
    <property type="entry name" value="Sigma2 domain of RNA polymerase sigma factors"/>
    <property type="match status" value="1"/>
</dbReference>
<sequence>MNDEELLHWLEKAISGDESAFNLVYEATNQEVYRTVSFLVYNKQDVEDIVNDVYLRMWRSIDSYDPNRPFRYWLHGIVVRRIQDWKRKAWRRIRLFERNRQMACEPFVRADEAIKNSELQQELFDLIFRLSYKLRVVVILRYFNDYALEEIANLLRIPVGTVKSRHHLALKQLRKFYELQGEDAYVH</sequence>
<accession>A0ABT6TIV2</accession>
<dbReference type="InterPro" id="IPR013325">
    <property type="entry name" value="RNA_pol_sigma_r2"/>
</dbReference>
<evidence type="ECO:0000256" key="2">
    <source>
        <dbReference type="ARBA" id="ARBA00023015"/>
    </source>
</evidence>
<proteinExistence type="inferred from homology"/>
<dbReference type="InterPro" id="IPR007627">
    <property type="entry name" value="RNA_pol_sigma70_r2"/>
</dbReference>
<dbReference type="NCBIfam" id="NF009195">
    <property type="entry name" value="PRK12543.1"/>
    <property type="match status" value="1"/>
</dbReference>
<dbReference type="InterPro" id="IPR013324">
    <property type="entry name" value="RNA_pol_sigma_r3/r4-like"/>
</dbReference>
<comment type="caution">
    <text evidence="7">The sequence shown here is derived from an EMBL/GenBank/DDBJ whole genome shotgun (WGS) entry which is preliminary data.</text>
</comment>
<evidence type="ECO:0000313" key="7">
    <source>
        <dbReference type="EMBL" id="MDI4645879.1"/>
    </source>
</evidence>
<dbReference type="Gene3D" id="1.10.1740.10">
    <property type="match status" value="1"/>
</dbReference>
<dbReference type="SUPFAM" id="SSF88659">
    <property type="entry name" value="Sigma3 and sigma4 domains of RNA polymerase sigma factors"/>
    <property type="match status" value="1"/>
</dbReference>
<dbReference type="PANTHER" id="PTHR43133:SF60">
    <property type="entry name" value="RNA POLYMERASE SIGMA FACTOR SIGV"/>
    <property type="match status" value="1"/>
</dbReference>
<feature type="domain" description="RNA polymerase sigma factor 70 region 4 type 2" evidence="6">
    <location>
        <begin position="122"/>
        <end position="173"/>
    </location>
</feature>
<dbReference type="InterPro" id="IPR014284">
    <property type="entry name" value="RNA_pol_sigma-70_dom"/>
</dbReference>
<keyword evidence="2" id="KW-0805">Transcription regulation</keyword>
<dbReference type="Pfam" id="PF04542">
    <property type="entry name" value="Sigma70_r2"/>
    <property type="match status" value="1"/>
</dbReference>
<evidence type="ECO:0000256" key="1">
    <source>
        <dbReference type="ARBA" id="ARBA00010641"/>
    </source>
</evidence>